<feature type="domain" description="Serine aminopeptidase S33" evidence="2">
    <location>
        <begin position="151"/>
        <end position="247"/>
    </location>
</feature>
<evidence type="ECO:0000256" key="1">
    <source>
        <dbReference type="SAM" id="Phobius"/>
    </source>
</evidence>
<feature type="transmembrane region" description="Helical" evidence="1">
    <location>
        <begin position="7"/>
        <end position="27"/>
    </location>
</feature>
<dbReference type="Pfam" id="PF12146">
    <property type="entry name" value="Hydrolase_4"/>
    <property type="match status" value="1"/>
</dbReference>
<evidence type="ECO:0000313" key="4">
    <source>
        <dbReference type="Proteomes" id="UP001295740"/>
    </source>
</evidence>
<organism evidence="3 4">
    <name type="scientific">Anthostomella pinea</name>
    <dbReference type="NCBI Taxonomy" id="933095"/>
    <lineage>
        <taxon>Eukaryota</taxon>
        <taxon>Fungi</taxon>
        <taxon>Dikarya</taxon>
        <taxon>Ascomycota</taxon>
        <taxon>Pezizomycotina</taxon>
        <taxon>Sordariomycetes</taxon>
        <taxon>Xylariomycetidae</taxon>
        <taxon>Xylariales</taxon>
        <taxon>Xylariaceae</taxon>
        <taxon>Anthostomella</taxon>
    </lineage>
</organism>
<keyword evidence="1" id="KW-0812">Transmembrane</keyword>
<evidence type="ECO:0000259" key="2">
    <source>
        <dbReference type="Pfam" id="PF12146"/>
    </source>
</evidence>
<proteinExistence type="predicted"/>
<dbReference type="SUPFAM" id="SSF53474">
    <property type="entry name" value="alpha/beta-Hydrolases"/>
    <property type="match status" value="1"/>
</dbReference>
<keyword evidence="1" id="KW-0472">Membrane</keyword>
<evidence type="ECO:0000313" key="3">
    <source>
        <dbReference type="EMBL" id="CAJ2510119.1"/>
    </source>
</evidence>
<reference evidence="3" key="1">
    <citation type="submission" date="2023-10" db="EMBL/GenBank/DDBJ databases">
        <authorList>
            <person name="Hackl T."/>
        </authorList>
    </citation>
    <scope>NUCLEOTIDE SEQUENCE</scope>
</reference>
<gene>
    <name evidence="3" type="ORF">KHLLAP_LOCUS10587</name>
</gene>
<dbReference type="EMBL" id="CAUWAG010000013">
    <property type="protein sequence ID" value="CAJ2510119.1"/>
    <property type="molecule type" value="Genomic_DNA"/>
</dbReference>
<dbReference type="InterPro" id="IPR022742">
    <property type="entry name" value="Hydrolase_4"/>
</dbReference>
<sequence length="392" mass="43266">MALLKSTGYGLAALVGLYAIFISLLTIPSVQNQVIYLNHVTQTWFQDLNTPEQWGFLRNQVTPFILPTPDGECLYAWHLLPPGLYAHHEEELLQEPPGLVRDVRERLSFKLLRDDPSSLLVLYFHGAAGTLGSGWRPPSYRAMSVGAPGRIHTVAIDYRGFGSSSGFPSEQGLLTDATTLAGWAMEDAGIPASRIVIFAQSLGTAVALSLVHHMATRPEPTFFSGLIMVAPFADVESLTATYRIAGTIPILDPVARFPRVLAWLNTFILSKWTSNSKIEAFVRLCESMKGEEARYHISIIHAKDDTTIPWSHSEHLFWHAVNASLPAGIGYAELEEEKGLSRIDRGAGGWVVERRTRKGVLREEIMEFGVHDRIMSYPVVSLAVARAFGSLG</sequence>
<protein>
    <submittedName>
        <fullName evidence="3">Uu.00g060190.m01.CDS01</fullName>
    </submittedName>
</protein>
<dbReference type="InterPro" id="IPR029058">
    <property type="entry name" value="AB_hydrolase_fold"/>
</dbReference>
<dbReference type="Proteomes" id="UP001295740">
    <property type="component" value="Unassembled WGS sequence"/>
</dbReference>
<name>A0AAI8VSW5_9PEZI</name>
<comment type="caution">
    <text evidence="3">The sequence shown here is derived from an EMBL/GenBank/DDBJ whole genome shotgun (WGS) entry which is preliminary data.</text>
</comment>
<keyword evidence="1" id="KW-1133">Transmembrane helix</keyword>
<dbReference type="AlphaFoldDB" id="A0AAI8VSW5"/>
<dbReference type="PANTHER" id="PTHR12277">
    <property type="entry name" value="ALPHA/BETA HYDROLASE DOMAIN-CONTAINING PROTEIN"/>
    <property type="match status" value="1"/>
</dbReference>
<keyword evidence="4" id="KW-1185">Reference proteome</keyword>
<dbReference type="Gene3D" id="3.40.50.1820">
    <property type="entry name" value="alpha/beta hydrolase"/>
    <property type="match status" value="1"/>
</dbReference>
<accession>A0AAI8VSW5</accession>
<dbReference type="PANTHER" id="PTHR12277:SF81">
    <property type="entry name" value="PROTEIN ABHD13"/>
    <property type="match status" value="1"/>
</dbReference>